<organism evidence="1">
    <name type="scientific">Clostridium botulinum</name>
    <dbReference type="NCBI Taxonomy" id="1491"/>
    <lineage>
        <taxon>Bacteria</taxon>
        <taxon>Bacillati</taxon>
        <taxon>Bacillota</taxon>
        <taxon>Clostridia</taxon>
        <taxon>Eubacteriales</taxon>
        <taxon>Clostridiaceae</taxon>
        <taxon>Clostridium</taxon>
    </lineage>
</organism>
<evidence type="ECO:0000313" key="1">
    <source>
        <dbReference type="EMBL" id="NFU28467.1"/>
    </source>
</evidence>
<name>A0A6G4H4Q0_CLOBO</name>
<dbReference type="AlphaFoldDB" id="A0A6G4H4Q0"/>
<evidence type="ECO:0008006" key="2">
    <source>
        <dbReference type="Google" id="ProtNLM"/>
    </source>
</evidence>
<sequence length="83" mass="9771">MKQAVIALLTITINRYSEIDAHILSQKDVINDLTNILDYIEDFKEKSIEQSITSNALEIMRLKKYIKELEDENKRLKEGRIYV</sequence>
<reference evidence="1" key="1">
    <citation type="submission" date="2019-04" db="EMBL/GenBank/DDBJ databases">
        <title>Genome sequencing of Clostridium botulinum Groups I-IV and Clostridium butyricum.</title>
        <authorList>
            <person name="Brunt J."/>
            <person name="Van Vliet A.H.M."/>
            <person name="Stringer S.C."/>
            <person name="Carter A.T."/>
            <person name="Peck M.W."/>
        </authorList>
    </citation>
    <scope>NUCLEOTIDE SEQUENCE</scope>
    <source>
        <strain evidence="1">IFR 16/362</strain>
    </source>
</reference>
<accession>A0A6G4H4Q0</accession>
<protein>
    <recommendedName>
        <fullName evidence="2">Phage protein</fullName>
    </recommendedName>
</protein>
<comment type="caution">
    <text evidence="1">The sequence shown here is derived from an EMBL/GenBank/DDBJ whole genome shotgun (WGS) entry which is preliminary data.</text>
</comment>
<dbReference type="EMBL" id="SXDO01000013">
    <property type="protein sequence ID" value="NFU28467.1"/>
    <property type="molecule type" value="Genomic_DNA"/>
</dbReference>
<dbReference type="RefSeq" id="WP_061295868.1">
    <property type="nucleotide sequence ID" value="NZ_JACBCC010000003.1"/>
</dbReference>
<gene>
    <name evidence="1" type="ORF">FDF81_09715</name>
</gene>
<proteinExistence type="predicted"/>